<organism evidence="1 2">
    <name type="scientific">Jeotgalibacillus alimentarius</name>
    <dbReference type="NCBI Taxonomy" id="135826"/>
    <lineage>
        <taxon>Bacteria</taxon>
        <taxon>Bacillati</taxon>
        <taxon>Bacillota</taxon>
        <taxon>Bacilli</taxon>
        <taxon>Bacillales</taxon>
        <taxon>Caryophanaceae</taxon>
        <taxon>Jeotgalibacillus</taxon>
    </lineage>
</organism>
<reference evidence="1 2" key="1">
    <citation type="submission" date="2015-01" db="EMBL/GenBank/DDBJ databases">
        <title>Genome sequence of Jeotgalibacillus alimentarius.</title>
        <authorList>
            <person name="Goh K.M."/>
            <person name="Chan K.-G."/>
            <person name="Yaakop A.S."/>
            <person name="Ee R."/>
            <person name="Gan H.M."/>
            <person name="Chan C.S."/>
        </authorList>
    </citation>
    <scope>NUCLEOTIDE SEQUENCE [LARGE SCALE GENOMIC DNA]</scope>
    <source>
        <strain evidence="1 2">YKJ-13</strain>
    </source>
</reference>
<accession>A0A0C2RY06</accession>
<dbReference type="Proteomes" id="UP000031950">
    <property type="component" value="Unassembled WGS sequence"/>
</dbReference>
<keyword evidence="2" id="KW-1185">Reference proteome</keyword>
<dbReference type="STRING" id="135826.KP77_27910"/>
<dbReference type="AlphaFoldDB" id="A0A0C2RY06"/>
<protein>
    <submittedName>
        <fullName evidence="1">Uncharacterized protein</fullName>
    </submittedName>
</protein>
<dbReference type="EMBL" id="JXRQ01000025">
    <property type="protein sequence ID" value="KIL46664.1"/>
    <property type="molecule type" value="Genomic_DNA"/>
</dbReference>
<gene>
    <name evidence="1" type="ORF">KP77_27910</name>
</gene>
<evidence type="ECO:0000313" key="2">
    <source>
        <dbReference type="Proteomes" id="UP000031950"/>
    </source>
</evidence>
<dbReference type="PATRIC" id="fig|135826.4.peg.2775"/>
<proteinExistence type="predicted"/>
<name>A0A0C2RY06_9BACL</name>
<sequence length="48" mass="5621">MYHWLDQPVLFYHLVDGFGKNERSSLRCFCNNFKSSTGGTELRVPKLE</sequence>
<evidence type="ECO:0000313" key="1">
    <source>
        <dbReference type="EMBL" id="KIL46664.1"/>
    </source>
</evidence>
<comment type="caution">
    <text evidence="1">The sequence shown here is derived from an EMBL/GenBank/DDBJ whole genome shotgun (WGS) entry which is preliminary data.</text>
</comment>